<gene>
    <name evidence="1" type="ORF">FGA12_12225</name>
</gene>
<organism evidence="1 2">
    <name type="scientific">Shewanella marisflavi</name>
    <dbReference type="NCBI Taxonomy" id="260364"/>
    <lineage>
        <taxon>Bacteria</taxon>
        <taxon>Pseudomonadati</taxon>
        <taxon>Pseudomonadota</taxon>
        <taxon>Gammaproteobacteria</taxon>
        <taxon>Alteromonadales</taxon>
        <taxon>Shewanellaceae</taxon>
        <taxon>Shewanella</taxon>
    </lineage>
</organism>
<dbReference type="Proteomes" id="UP000318758">
    <property type="component" value="Chromosome"/>
</dbReference>
<name>A0ABX5WQE5_9GAMM</name>
<sequence length="500" mass="57158">MAKLIIPSDKSPLFLSMINALDKRHADACISVFIDKDNNQVTLIGGAPGEYAQIDIELDKGHGLKTDEFSIHLDFFMCMKEQKQEFHALSSQHIFQLNFKSGKYNNIEYCLLLKEDKKFDESIHFPMSRFDLDPTYKKHIEYRKANTQRAYHEINKRSIVGIISSANALIPYDFLEYTKGSKEVRYQKNGEVTTKLLPDNINLPCSLPLTEAAAKTLTSLYNSSGTGKVEFSLEGELLTFKTNQHIQSVNLIGLESFRKKALNNESLLFEFSSNMFDFKQLNRMILKETSVRAINTAMLLFTDNRLFACILPGRREFIREVNANHFKSTNALLFSYSPRALNDIHMKINEKGGDIRITLTQNKSGELKLNFYNKSEDRLPFDSLGLKSEQSQLAAYLKLKNDYLNTYDSRYIIQPSGQVELDLDVQQPTEDIDVIDVSVNNDKYAMPETVETKDELERNCVTSSKIQPRLPQQQSNNLSKNVTNNCDELAKQDEYGFGDD</sequence>
<evidence type="ECO:0008006" key="3">
    <source>
        <dbReference type="Google" id="ProtNLM"/>
    </source>
</evidence>
<evidence type="ECO:0000313" key="1">
    <source>
        <dbReference type="EMBL" id="QDF75850.1"/>
    </source>
</evidence>
<evidence type="ECO:0000313" key="2">
    <source>
        <dbReference type="Proteomes" id="UP000318758"/>
    </source>
</evidence>
<proteinExistence type="predicted"/>
<protein>
    <recommendedName>
        <fullName evidence="3">DNA polymerase III subunit beta</fullName>
    </recommendedName>
</protein>
<reference evidence="1 2" key="1">
    <citation type="submission" date="2019-06" db="EMBL/GenBank/DDBJ databases">
        <title>Complete genome of Shewanella marisflavi ECSMB14101, a mussel settlement-inducing bacterium isolated from East China Sea.</title>
        <authorList>
            <person name="Yang J."/>
            <person name="Liang X."/>
            <person name="Chang R."/>
            <person name="Peng L."/>
        </authorList>
    </citation>
    <scope>NUCLEOTIDE SEQUENCE [LARGE SCALE GENOMIC DNA]</scope>
    <source>
        <strain evidence="1 2">ECSMB14101</strain>
    </source>
</reference>
<keyword evidence="2" id="KW-1185">Reference proteome</keyword>
<accession>A0ABX5WQE5</accession>
<dbReference type="EMBL" id="CP041153">
    <property type="protein sequence ID" value="QDF75850.1"/>
    <property type="molecule type" value="Genomic_DNA"/>
</dbReference>
<dbReference type="RefSeq" id="WP_033540584.1">
    <property type="nucleotide sequence ID" value="NZ_CP041153.1"/>
</dbReference>